<reference evidence="2" key="1">
    <citation type="submission" date="2020-12" db="EMBL/GenBank/DDBJ databases">
        <title>Bacterial taxonomy.</title>
        <authorList>
            <person name="Pan X."/>
        </authorList>
    </citation>
    <scope>NUCLEOTIDE SEQUENCE</scope>
    <source>
        <strain evidence="2">B2012</strain>
    </source>
</reference>
<accession>A0A934ME73</accession>
<evidence type="ECO:0000256" key="1">
    <source>
        <dbReference type="SAM" id="Phobius"/>
    </source>
</evidence>
<dbReference type="AlphaFoldDB" id="A0A934ME73"/>
<feature type="transmembrane region" description="Helical" evidence="1">
    <location>
        <begin position="64"/>
        <end position="85"/>
    </location>
</feature>
<proteinExistence type="predicted"/>
<keyword evidence="1" id="KW-0472">Membrane</keyword>
<dbReference type="Pfam" id="PF05437">
    <property type="entry name" value="AzlD"/>
    <property type="match status" value="1"/>
</dbReference>
<keyword evidence="1" id="KW-0812">Transmembrane</keyword>
<keyword evidence="3" id="KW-1185">Reference proteome</keyword>
<dbReference type="EMBL" id="JAEKJA010000001">
    <property type="protein sequence ID" value="MBJ3774073.1"/>
    <property type="molecule type" value="Genomic_DNA"/>
</dbReference>
<gene>
    <name evidence="2" type="ORF">JCR33_00125</name>
</gene>
<dbReference type="Proteomes" id="UP000609531">
    <property type="component" value="Unassembled WGS sequence"/>
</dbReference>
<organism evidence="2 3">
    <name type="scientific">Acuticoccus mangrovi</name>
    <dbReference type="NCBI Taxonomy" id="2796142"/>
    <lineage>
        <taxon>Bacteria</taxon>
        <taxon>Pseudomonadati</taxon>
        <taxon>Pseudomonadota</taxon>
        <taxon>Alphaproteobacteria</taxon>
        <taxon>Hyphomicrobiales</taxon>
        <taxon>Amorphaceae</taxon>
        <taxon>Acuticoccus</taxon>
    </lineage>
</organism>
<feature type="transmembrane region" description="Helical" evidence="1">
    <location>
        <begin position="6"/>
        <end position="27"/>
    </location>
</feature>
<comment type="caution">
    <text evidence="2">The sequence shown here is derived from an EMBL/GenBank/DDBJ whole genome shotgun (WGS) entry which is preliminary data.</text>
</comment>
<keyword evidence="1" id="KW-1133">Transmembrane helix</keyword>
<evidence type="ECO:0000313" key="2">
    <source>
        <dbReference type="EMBL" id="MBJ3774073.1"/>
    </source>
</evidence>
<dbReference type="InterPro" id="IPR008407">
    <property type="entry name" value="Brnchd-chn_aa_trnsp_AzlD"/>
</dbReference>
<feature type="transmembrane region" description="Helical" evidence="1">
    <location>
        <begin position="90"/>
        <end position="108"/>
    </location>
</feature>
<protein>
    <submittedName>
        <fullName evidence="2">AzlD domain-containing protein</fullName>
    </submittedName>
</protein>
<evidence type="ECO:0000313" key="3">
    <source>
        <dbReference type="Proteomes" id="UP000609531"/>
    </source>
</evidence>
<sequence length="109" mass="11464">MGLGTYLTILVAAALPTQIWRWLGVLFAGRLDDQSELFIWVKAVATALVAGVIAKLILTENGPLATVPALARVGAAAVGFVVYLLGGRRLALGVFGAEVALLASWFTLR</sequence>
<feature type="transmembrane region" description="Helical" evidence="1">
    <location>
        <begin position="39"/>
        <end position="58"/>
    </location>
</feature>
<name>A0A934ME73_9HYPH</name>